<accession>A0A511FGR3</accession>
<evidence type="ECO:0008006" key="6">
    <source>
        <dbReference type="Google" id="ProtNLM"/>
    </source>
</evidence>
<keyword evidence="1" id="KW-0732">Signal</keyword>
<dbReference type="EMBL" id="JACHDN010000001">
    <property type="protein sequence ID" value="MBB5473756.1"/>
    <property type="molecule type" value="Genomic_DNA"/>
</dbReference>
<dbReference type="AlphaFoldDB" id="A0A511FGR3"/>
<dbReference type="OrthoDB" id="4457696at2"/>
<dbReference type="Proteomes" id="UP000564629">
    <property type="component" value="Unassembled WGS sequence"/>
</dbReference>
<reference evidence="2 4" key="1">
    <citation type="submission" date="2019-07" db="EMBL/GenBank/DDBJ databases">
        <title>Whole genome shotgun sequence of Cellulomonas hominis NBRC 16055.</title>
        <authorList>
            <person name="Hosoyama A."/>
            <person name="Uohara A."/>
            <person name="Ohji S."/>
            <person name="Ichikawa N."/>
        </authorList>
    </citation>
    <scope>NUCLEOTIDE SEQUENCE [LARGE SCALE GENOMIC DNA]</scope>
    <source>
        <strain evidence="2 4">NBRC 16055</strain>
    </source>
</reference>
<reference evidence="3 5" key="2">
    <citation type="submission" date="2020-08" db="EMBL/GenBank/DDBJ databases">
        <title>Sequencing the genomes of 1000 actinobacteria strains.</title>
        <authorList>
            <person name="Klenk H.-P."/>
        </authorList>
    </citation>
    <scope>NUCLEOTIDE SEQUENCE [LARGE SCALE GENOMIC DNA]</scope>
    <source>
        <strain evidence="3 5">DSM 9581</strain>
    </source>
</reference>
<evidence type="ECO:0000313" key="2">
    <source>
        <dbReference type="EMBL" id="GEL48445.1"/>
    </source>
</evidence>
<organism evidence="2 4">
    <name type="scientific">Cellulomonas hominis</name>
    <dbReference type="NCBI Taxonomy" id="156981"/>
    <lineage>
        <taxon>Bacteria</taxon>
        <taxon>Bacillati</taxon>
        <taxon>Actinomycetota</taxon>
        <taxon>Actinomycetes</taxon>
        <taxon>Micrococcales</taxon>
        <taxon>Cellulomonadaceae</taxon>
        <taxon>Cellulomonas</taxon>
    </lineage>
</organism>
<comment type="caution">
    <text evidence="2">The sequence shown here is derived from an EMBL/GenBank/DDBJ whole genome shotgun (WGS) entry which is preliminary data.</text>
</comment>
<keyword evidence="4" id="KW-1185">Reference proteome</keyword>
<evidence type="ECO:0000256" key="1">
    <source>
        <dbReference type="SAM" id="SignalP"/>
    </source>
</evidence>
<feature type="signal peptide" evidence="1">
    <location>
        <begin position="1"/>
        <end position="36"/>
    </location>
</feature>
<dbReference type="PROSITE" id="PS51257">
    <property type="entry name" value="PROKAR_LIPOPROTEIN"/>
    <property type="match status" value="1"/>
</dbReference>
<evidence type="ECO:0000313" key="4">
    <source>
        <dbReference type="Proteomes" id="UP000321723"/>
    </source>
</evidence>
<evidence type="ECO:0000313" key="3">
    <source>
        <dbReference type="EMBL" id="MBB5473756.1"/>
    </source>
</evidence>
<feature type="chain" id="PRO_5036131459" description="DUF5642 domain-containing protein" evidence="1">
    <location>
        <begin position="37"/>
        <end position="220"/>
    </location>
</feature>
<dbReference type="Proteomes" id="UP000321723">
    <property type="component" value="Unassembled WGS sequence"/>
</dbReference>
<proteinExistence type="predicted"/>
<evidence type="ECO:0000313" key="5">
    <source>
        <dbReference type="Proteomes" id="UP000564629"/>
    </source>
</evidence>
<gene>
    <name evidence="2" type="ORF">CHO01_35610</name>
    <name evidence="3" type="ORF">HNR08_002492</name>
</gene>
<dbReference type="EMBL" id="BJVQ01000080">
    <property type="protein sequence ID" value="GEL48445.1"/>
    <property type="molecule type" value="Genomic_DNA"/>
</dbReference>
<sequence length="220" mass="21339">MTAPRPPVPAARARTRARRRAAVPAALLVAALAACSAAPDAAGDAQSRASAGRTAVATEADCLAPQVLTALGFDAAAYTGSVHRDAPEAAAPPDGFVAVSAVLCSTGETLTDAAGRWAAVTASRLEGDVAPLVSALTGRSTVPAGTSGTSGTACPAGAERADLWLVDALGGAVRVALPGGGCGELPEAVADGIAALDVMDVEHYPVALVAPAPSASPTAG</sequence>
<dbReference type="RefSeq" id="WP_146840431.1">
    <property type="nucleotide sequence ID" value="NZ_BJVQ01000080.1"/>
</dbReference>
<name>A0A511FGR3_9CELL</name>
<protein>
    <recommendedName>
        <fullName evidence="6">DUF5642 domain-containing protein</fullName>
    </recommendedName>
</protein>